<dbReference type="Pfam" id="PF00072">
    <property type="entry name" value="Response_reg"/>
    <property type="match status" value="1"/>
</dbReference>
<evidence type="ECO:0000259" key="7">
    <source>
        <dbReference type="PROSITE" id="PS50109"/>
    </source>
</evidence>
<sequence>QKMEAIATLAGGIAHDFNNILAPIMGYAEILLMRAGSDEELKSGLKKIFDSAMRAKEIVAQILTFSRSREGEARPVSVTSIVKEVIKLLSSSIPKTISIETDIREDIPPVVADPVHIHQILMNLCTNAFHAMEDQGGTLFIGLDVVEKKGVKYVKLTVSDTGQGIPSEHLHRIFEPYFTTKKLGKGTGLGLAIVHGIVEVYNGHLRVDSKVGQGTTFEVLLPARDGLGQPEGLEHDHPSSESITRFSGSILVVDDEDAVRRVLKGLVQELGLDVETASNAKEALQLLVEQKKTYDLIITDQTMPGMTGIELVKSLRQSGIETPVIICTGYNSKMDKRMGRELRIVDFLLKPVDVATLHRTLKKVFKR</sequence>
<feature type="modified residue" description="4-aspartylphosphate" evidence="6">
    <location>
        <position position="300"/>
    </location>
</feature>
<organism evidence="9">
    <name type="scientific">Dissulfuribacter thermophilus</name>
    <dbReference type="NCBI Taxonomy" id="1156395"/>
    <lineage>
        <taxon>Bacteria</taxon>
        <taxon>Pseudomonadati</taxon>
        <taxon>Thermodesulfobacteriota</taxon>
        <taxon>Dissulfuribacteria</taxon>
        <taxon>Dissulfuribacterales</taxon>
        <taxon>Dissulfuribacteraceae</taxon>
        <taxon>Dissulfuribacter</taxon>
    </lineage>
</organism>
<dbReference type="InterPro" id="IPR036097">
    <property type="entry name" value="HisK_dim/P_sf"/>
</dbReference>
<reference evidence="9" key="1">
    <citation type="journal article" date="2020" name="mSystems">
        <title>Genome- and Community-Level Interaction Insights into Carbon Utilization and Element Cycling Functions of Hydrothermarchaeota in Hydrothermal Sediment.</title>
        <authorList>
            <person name="Zhou Z."/>
            <person name="Liu Y."/>
            <person name="Xu W."/>
            <person name="Pan J."/>
            <person name="Luo Z.H."/>
            <person name="Li M."/>
        </authorList>
    </citation>
    <scope>NUCLEOTIDE SEQUENCE [LARGE SCALE GENOMIC DNA]</scope>
    <source>
        <strain evidence="9">HyVt-503</strain>
    </source>
</reference>
<dbReference type="CDD" id="cd00082">
    <property type="entry name" value="HisKA"/>
    <property type="match status" value="1"/>
</dbReference>
<evidence type="ECO:0000256" key="5">
    <source>
        <dbReference type="ARBA" id="ARBA00022777"/>
    </source>
</evidence>
<dbReference type="EMBL" id="DRND01000117">
    <property type="protein sequence ID" value="HFC46514.1"/>
    <property type="molecule type" value="Genomic_DNA"/>
</dbReference>
<dbReference type="SMART" id="SM00388">
    <property type="entry name" value="HisKA"/>
    <property type="match status" value="1"/>
</dbReference>
<dbReference type="InterPro" id="IPR011006">
    <property type="entry name" value="CheY-like_superfamily"/>
</dbReference>
<gene>
    <name evidence="9" type="ORF">ENJ63_01385</name>
</gene>
<keyword evidence="5" id="KW-0418">Kinase</keyword>
<dbReference type="GO" id="GO:0000155">
    <property type="term" value="F:phosphorelay sensor kinase activity"/>
    <property type="evidence" value="ECO:0007669"/>
    <property type="project" value="InterPro"/>
</dbReference>
<dbReference type="EC" id="2.7.13.3" evidence="2"/>
<dbReference type="PROSITE" id="PS50110">
    <property type="entry name" value="RESPONSE_REGULATORY"/>
    <property type="match status" value="1"/>
</dbReference>
<dbReference type="SMART" id="SM00387">
    <property type="entry name" value="HATPase_c"/>
    <property type="match status" value="1"/>
</dbReference>
<dbReference type="SUPFAM" id="SSF55874">
    <property type="entry name" value="ATPase domain of HSP90 chaperone/DNA topoisomerase II/histidine kinase"/>
    <property type="match status" value="1"/>
</dbReference>
<evidence type="ECO:0000313" key="9">
    <source>
        <dbReference type="EMBL" id="HFC46514.1"/>
    </source>
</evidence>
<evidence type="ECO:0000256" key="2">
    <source>
        <dbReference type="ARBA" id="ARBA00012438"/>
    </source>
</evidence>
<dbReference type="PRINTS" id="PR00344">
    <property type="entry name" value="BCTRLSENSOR"/>
</dbReference>
<dbReference type="InterPro" id="IPR036890">
    <property type="entry name" value="HATPase_C_sf"/>
</dbReference>
<dbReference type="PANTHER" id="PTHR43047:SF72">
    <property type="entry name" value="OSMOSENSING HISTIDINE PROTEIN KINASE SLN1"/>
    <property type="match status" value="1"/>
</dbReference>
<evidence type="ECO:0000256" key="6">
    <source>
        <dbReference type="PROSITE-ProRule" id="PRU00169"/>
    </source>
</evidence>
<name>A0A7V2WSC7_9BACT</name>
<dbReference type="GO" id="GO:0009927">
    <property type="term" value="F:histidine phosphotransfer kinase activity"/>
    <property type="evidence" value="ECO:0007669"/>
    <property type="project" value="TreeGrafter"/>
</dbReference>
<evidence type="ECO:0000259" key="8">
    <source>
        <dbReference type="PROSITE" id="PS50110"/>
    </source>
</evidence>
<protein>
    <recommendedName>
        <fullName evidence="2">histidine kinase</fullName>
        <ecNumber evidence="2">2.7.13.3</ecNumber>
    </recommendedName>
</protein>
<proteinExistence type="predicted"/>
<dbReference type="GO" id="GO:0005886">
    <property type="term" value="C:plasma membrane"/>
    <property type="evidence" value="ECO:0007669"/>
    <property type="project" value="TreeGrafter"/>
</dbReference>
<dbReference type="AlphaFoldDB" id="A0A7V2WSC7"/>
<evidence type="ECO:0000256" key="1">
    <source>
        <dbReference type="ARBA" id="ARBA00000085"/>
    </source>
</evidence>
<dbReference type="SMART" id="SM00448">
    <property type="entry name" value="REC"/>
    <property type="match status" value="1"/>
</dbReference>
<keyword evidence="4" id="KW-0808">Transferase</keyword>
<dbReference type="SUPFAM" id="SSF47384">
    <property type="entry name" value="Homodimeric domain of signal transducing histidine kinase"/>
    <property type="match status" value="1"/>
</dbReference>
<dbReference type="Gene3D" id="3.30.565.10">
    <property type="entry name" value="Histidine kinase-like ATPase, C-terminal domain"/>
    <property type="match status" value="1"/>
</dbReference>
<dbReference type="InterPro" id="IPR003594">
    <property type="entry name" value="HATPase_dom"/>
</dbReference>
<dbReference type="InterPro" id="IPR004358">
    <property type="entry name" value="Sig_transdc_His_kin-like_C"/>
</dbReference>
<dbReference type="InterPro" id="IPR003661">
    <property type="entry name" value="HisK_dim/P_dom"/>
</dbReference>
<evidence type="ECO:0000256" key="3">
    <source>
        <dbReference type="ARBA" id="ARBA00022553"/>
    </source>
</evidence>
<dbReference type="PANTHER" id="PTHR43047">
    <property type="entry name" value="TWO-COMPONENT HISTIDINE PROTEIN KINASE"/>
    <property type="match status" value="1"/>
</dbReference>
<comment type="caution">
    <text evidence="9">The sequence shown here is derived from an EMBL/GenBank/DDBJ whole genome shotgun (WGS) entry which is preliminary data.</text>
</comment>
<feature type="non-terminal residue" evidence="9">
    <location>
        <position position="1"/>
    </location>
</feature>
<dbReference type="Pfam" id="PF02518">
    <property type="entry name" value="HATPase_c"/>
    <property type="match status" value="1"/>
</dbReference>
<accession>A0A7V2WSC7</accession>
<dbReference type="Pfam" id="PF00512">
    <property type="entry name" value="HisKA"/>
    <property type="match status" value="1"/>
</dbReference>
<comment type="catalytic activity">
    <reaction evidence="1">
        <text>ATP + protein L-histidine = ADP + protein N-phospho-L-histidine.</text>
        <dbReference type="EC" id="2.7.13.3"/>
    </reaction>
</comment>
<dbReference type="PROSITE" id="PS50109">
    <property type="entry name" value="HIS_KIN"/>
    <property type="match status" value="1"/>
</dbReference>
<dbReference type="SUPFAM" id="SSF52172">
    <property type="entry name" value="CheY-like"/>
    <property type="match status" value="1"/>
</dbReference>
<feature type="domain" description="Histidine kinase" evidence="7">
    <location>
        <begin position="12"/>
        <end position="225"/>
    </location>
</feature>
<feature type="domain" description="Response regulatory" evidence="8">
    <location>
        <begin position="249"/>
        <end position="365"/>
    </location>
</feature>
<dbReference type="Gene3D" id="1.10.287.130">
    <property type="match status" value="1"/>
</dbReference>
<dbReference type="InterPro" id="IPR005467">
    <property type="entry name" value="His_kinase_dom"/>
</dbReference>
<dbReference type="Proteomes" id="UP000885797">
    <property type="component" value="Unassembled WGS sequence"/>
</dbReference>
<dbReference type="InterPro" id="IPR001789">
    <property type="entry name" value="Sig_transdc_resp-reg_receiver"/>
</dbReference>
<keyword evidence="3 6" id="KW-0597">Phosphoprotein</keyword>
<dbReference type="Gene3D" id="3.40.50.2300">
    <property type="match status" value="1"/>
</dbReference>
<evidence type="ECO:0000256" key="4">
    <source>
        <dbReference type="ARBA" id="ARBA00022679"/>
    </source>
</evidence>
<dbReference type="CDD" id="cd17546">
    <property type="entry name" value="REC_hyHK_CKI1_RcsC-like"/>
    <property type="match status" value="1"/>
</dbReference>